<keyword evidence="3" id="KW-0408">Iron</keyword>
<dbReference type="GO" id="GO:0004392">
    <property type="term" value="F:heme oxygenase (decyclizing) activity"/>
    <property type="evidence" value="ECO:0007669"/>
    <property type="project" value="InterPro"/>
</dbReference>
<organism evidence="5 6">
    <name type="scientific">Thelephora terrestris</name>
    <dbReference type="NCBI Taxonomy" id="56493"/>
    <lineage>
        <taxon>Eukaryota</taxon>
        <taxon>Fungi</taxon>
        <taxon>Dikarya</taxon>
        <taxon>Basidiomycota</taxon>
        <taxon>Agaricomycotina</taxon>
        <taxon>Agaricomycetes</taxon>
        <taxon>Thelephorales</taxon>
        <taxon>Thelephoraceae</taxon>
        <taxon>Thelephora</taxon>
    </lineage>
</organism>
<keyword evidence="4" id="KW-1133">Transmembrane helix</keyword>
<dbReference type="Pfam" id="PF01126">
    <property type="entry name" value="Heme_oxygenase"/>
    <property type="match status" value="1"/>
</dbReference>
<dbReference type="CDD" id="cd19165">
    <property type="entry name" value="HemeO"/>
    <property type="match status" value="1"/>
</dbReference>
<keyword evidence="4" id="KW-0812">Transmembrane</keyword>
<evidence type="ECO:0000256" key="4">
    <source>
        <dbReference type="SAM" id="Phobius"/>
    </source>
</evidence>
<feature type="transmembrane region" description="Helical" evidence="4">
    <location>
        <begin position="275"/>
        <end position="299"/>
    </location>
</feature>
<dbReference type="Proteomes" id="UP000736335">
    <property type="component" value="Unassembled WGS sequence"/>
</dbReference>
<evidence type="ECO:0008006" key="7">
    <source>
        <dbReference type="Google" id="ProtNLM"/>
    </source>
</evidence>
<reference evidence="5" key="1">
    <citation type="journal article" date="2020" name="Nat. Commun.">
        <title>Large-scale genome sequencing of mycorrhizal fungi provides insights into the early evolution of symbiotic traits.</title>
        <authorList>
            <person name="Miyauchi S."/>
            <person name="Kiss E."/>
            <person name="Kuo A."/>
            <person name="Drula E."/>
            <person name="Kohler A."/>
            <person name="Sanchez-Garcia M."/>
            <person name="Morin E."/>
            <person name="Andreopoulos B."/>
            <person name="Barry K.W."/>
            <person name="Bonito G."/>
            <person name="Buee M."/>
            <person name="Carver A."/>
            <person name="Chen C."/>
            <person name="Cichocki N."/>
            <person name="Clum A."/>
            <person name="Culley D."/>
            <person name="Crous P.W."/>
            <person name="Fauchery L."/>
            <person name="Girlanda M."/>
            <person name="Hayes R.D."/>
            <person name="Keri Z."/>
            <person name="LaButti K."/>
            <person name="Lipzen A."/>
            <person name="Lombard V."/>
            <person name="Magnuson J."/>
            <person name="Maillard F."/>
            <person name="Murat C."/>
            <person name="Nolan M."/>
            <person name="Ohm R.A."/>
            <person name="Pangilinan J."/>
            <person name="Pereira M.F."/>
            <person name="Perotto S."/>
            <person name="Peter M."/>
            <person name="Pfister S."/>
            <person name="Riley R."/>
            <person name="Sitrit Y."/>
            <person name="Stielow J.B."/>
            <person name="Szollosi G."/>
            <person name="Zifcakova L."/>
            <person name="Stursova M."/>
            <person name="Spatafora J.W."/>
            <person name="Tedersoo L."/>
            <person name="Vaario L.M."/>
            <person name="Yamada A."/>
            <person name="Yan M."/>
            <person name="Wang P."/>
            <person name="Xu J."/>
            <person name="Bruns T."/>
            <person name="Baldrian P."/>
            <person name="Vilgalys R."/>
            <person name="Dunand C."/>
            <person name="Henrissat B."/>
            <person name="Grigoriev I.V."/>
            <person name="Hibbett D."/>
            <person name="Nagy L.G."/>
            <person name="Martin F.M."/>
        </authorList>
    </citation>
    <scope>NUCLEOTIDE SEQUENCE</scope>
    <source>
        <strain evidence="5">UH-Tt-Lm1</strain>
    </source>
</reference>
<keyword evidence="1" id="KW-0349">Heme</keyword>
<keyword evidence="4" id="KW-0472">Membrane</keyword>
<evidence type="ECO:0000313" key="5">
    <source>
        <dbReference type="EMBL" id="KAF9783502.1"/>
    </source>
</evidence>
<dbReference type="GO" id="GO:0006788">
    <property type="term" value="P:heme oxidation"/>
    <property type="evidence" value="ECO:0007669"/>
    <property type="project" value="InterPro"/>
</dbReference>
<dbReference type="PANTHER" id="PTHR10720:SF0">
    <property type="entry name" value="HEME OXYGENASE"/>
    <property type="match status" value="1"/>
</dbReference>
<keyword evidence="6" id="KW-1185">Reference proteome</keyword>
<keyword evidence="2" id="KW-0479">Metal-binding</keyword>
<dbReference type="PANTHER" id="PTHR10720">
    <property type="entry name" value="HEME OXYGENASE"/>
    <property type="match status" value="1"/>
</dbReference>
<dbReference type="EMBL" id="WIUZ02000010">
    <property type="protein sequence ID" value="KAF9783502.1"/>
    <property type="molecule type" value="Genomic_DNA"/>
</dbReference>
<dbReference type="GO" id="GO:0046872">
    <property type="term" value="F:metal ion binding"/>
    <property type="evidence" value="ECO:0007669"/>
    <property type="project" value="UniProtKB-KW"/>
</dbReference>
<dbReference type="InterPro" id="IPR016053">
    <property type="entry name" value="Haem_Oase-like"/>
</dbReference>
<dbReference type="InterPro" id="IPR002051">
    <property type="entry name" value="Haem_Oase"/>
</dbReference>
<proteinExistence type="predicted"/>
<dbReference type="SUPFAM" id="SSF48613">
    <property type="entry name" value="Heme oxygenase-like"/>
    <property type="match status" value="1"/>
</dbReference>
<evidence type="ECO:0000256" key="3">
    <source>
        <dbReference type="ARBA" id="ARBA00023004"/>
    </source>
</evidence>
<sequence length="322" mass="35534">MPATHTEPKVDMTQPASSILRAGTIKMHDEISKSETATYLTKGELDREDYIWYLMMLWHIYKALEAGLAANAYDSVLSPTYNPALLARGSALSSDISFLLGVPDDDRSWKSHQANQALLLSPPPAFRAYISRLTRIIKEDPRRLLAHSYIRYMGDLSGGQIMKGNIRKAYGLTNDQGTRFYNFGVMGSEGQSDPALANMGEVKRIKEWFKNGIDAGVGNDIELKGALLDETTRAYLLHKDLFDEIKASGSKIQKSVVCASSPMPLDRERKSSKMFSVHSVLTFMLAVGFAHLIVVVGGLSGSRGYEKLEAVQGWVTSAVFST</sequence>
<dbReference type="InterPro" id="IPR016084">
    <property type="entry name" value="Haem_Oase-like_multi-hlx"/>
</dbReference>
<protein>
    <recommendedName>
        <fullName evidence="7">Heme oxygenase</fullName>
    </recommendedName>
</protein>
<gene>
    <name evidence="5" type="ORF">BJ322DRAFT_1157114</name>
</gene>
<dbReference type="OrthoDB" id="652091at2759"/>
<evidence type="ECO:0000313" key="6">
    <source>
        <dbReference type="Proteomes" id="UP000736335"/>
    </source>
</evidence>
<dbReference type="AlphaFoldDB" id="A0A9P6HC32"/>
<name>A0A9P6HC32_9AGAM</name>
<comment type="caution">
    <text evidence="5">The sequence shown here is derived from an EMBL/GenBank/DDBJ whole genome shotgun (WGS) entry which is preliminary data.</text>
</comment>
<accession>A0A9P6HC32</accession>
<dbReference type="Gene3D" id="1.20.910.10">
    <property type="entry name" value="Heme oxygenase-like"/>
    <property type="match status" value="1"/>
</dbReference>
<evidence type="ECO:0000256" key="2">
    <source>
        <dbReference type="ARBA" id="ARBA00022723"/>
    </source>
</evidence>
<evidence type="ECO:0000256" key="1">
    <source>
        <dbReference type="ARBA" id="ARBA00022617"/>
    </source>
</evidence>
<reference evidence="5" key="2">
    <citation type="submission" date="2020-11" db="EMBL/GenBank/DDBJ databases">
        <authorList>
            <consortium name="DOE Joint Genome Institute"/>
            <person name="Kuo A."/>
            <person name="Miyauchi S."/>
            <person name="Kiss E."/>
            <person name="Drula E."/>
            <person name="Kohler A."/>
            <person name="Sanchez-Garcia M."/>
            <person name="Andreopoulos B."/>
            <person name="Barry K.W."/>
            <person name="Bonito G."/>
            <person name="Buee M."/>
            <person name="Carver A."/>
            <person name="Chen C."/>
            <person name="Cichocki N."/>
            <person name="Clum A."/>
            <person name="Culley D."/>
            <person name="Crous P.W."/>
            <person name="Fauchery L."/>
            <person name="Girlanda M."/>
            <person name="Hayes R."/>
            <person name="Keri Z."/>
            <person name="Labutti K."/>
            <person name="Lipzen A."/>
            <person name="Lombard V."/>
            <person name="Magnuson J."/>
            <person name="Maillard F."/>
            <person name="Morin E."/>
            <person name="Murat C."/>
            <person name="Nolan M."/>
            <person name="Ohm R."/>
            <person name="Pangilinan J."/>
            <person name="Pereira M."/>
            <person name="Perotto S."/>
            <person name="Peter M."/>
            <person name="Riley R."/>
            <person name="Sitrit Y."/>
            <person name="Stielow B."/>
            <person name="Szollosi G."/>
            <person name="Zifcakova L."/>
            <person name="Stursova M."/>
            <person name="Spatafora J.W."/>
            <person name="Tedersoo L."/>
            <person name="Vaario L.-M."/>
            <person name="Yamada A."/>
            <person name="Yan M."/>
            <person name="Wang P."/>
            <person name="Xu J."/>
            <person name="Bruns T."/>
            <person name="Baldrian P."/>
            <person name="Vilgalys R."/>
            <person name="Henrissat B."/>
            <person name="Grigoriev I.V."/>
            <person name="Hibbett D."/>
            <person name="Nagy L.G."/>
            <person name="Martin F.M."/>
        </authorList>
    </citation>
    <scope>NUCLEOTIDE SEQUENCE</scope>
    <source>
        <strain evidence="5">UH-Tt-Lm1</strain>
    </source>
</reference>